<dbReference type="Proteomes" id="UP000298327">
    <property type="component" value="Unassembled WGS sequence"/>
</dbReference>
<dbReference type="Gene3D" id="3.40.50.720">
    <property type="entry name" value="NAD(P)-binding Rossmann-like Domain"/>
    <property type="match status" value="1"/>
</dbReference>
<organism evidence="4 5">
    <name type="scientific">Dentipellis fragilis</name>
    <dbReference type="NCBI Taxonomy" id="205917"/>
    <lineage>
        <taxon>Eukaryota</taxon>
        <taxon>Fungi</taxon>
        <taxon>Dikarya</taxon>
        <taxon>Basidiomycota</taxon>
        <taxon>Agaricomycotina</taxon>
        <taxon>Agaricomycetes</taxon>
        <taxon>Russulales</taxon>
        <taxon>Hericiaceae</taxon>
        <taxon>Dentipellis</taxon>
    </lineage>
</organism>
<feature type="transmembrane region" description="Helical" evidence="2">
    <location>
        <begin position="12"/>
        <end position="31"/>
    </location>
</feature>
<keyword evidence="5" id="KW-1185">Reference proteome</keyword>
<feature type="domain" description="THIF-type NAD/FAD binding fold" evidence="3">
    <location>
        <begin position="109"/>
        <end position="384"/>
    </location>
</feature>
<keyword evidence="2" id="KW-0812">Transmembrane</keyword>
<dbReference type="GO" id="GO:0061504">
    <property type="term" value="P:cyclic threonylcarbamoyladenosine biosynthetic process"/>
    <property type="evidence" value="ECO:0007669"/>
    <property type="project" value="TreeGrafter"/>
</dbReference>
<keyword evidence="2" id="KW-1133">Transmembrane helix</keyword>
<proteinExistence type="predicted"/>
<evidence type="ECO:0000259" key="3">
    <source>
        <dbReference type="Pfam" id="PF00899"/>
    </source>
</evidence>
<dbReference type="SUPFAM" id="SSF69572">
    <property type="entry name" value="Activating enzymes of the ubiquitin-like proteins"/>
    <property type="match status" value="1"/>
</dbReference>
<evidence type="ECO:0000313" key="4">
    <source>
        <dbReference type="EMBL" id="TFY69591.1"/>
    </source>
</evidence>
<name>A0A4Y9Z705_9AGAM</name>
<sequence length="534" mass="58734">MSLVDVHSHRTQLVLTALGATFATASLLSLYNAHERRKRRLELSEDIRKRLVSSASRPSDLPGSKSSKFPPPPDAGVEADIALLEKGKQREALRDVSGYDEELVREQLARNYAFLGEESMKKVRNGKVVIVGCGGVGSWAAVMLARSGVSSIRLVDFDYVALSSLNRHATATLADVGTPKVHCVANALRQIARFVDVDARVELWRDDEDGADLLDGVDWVIDAIDNIGTKVDLLKYCVQHNIKVFSSMGAGAKTDPTRIQIADLSQTLYDPLARAVRQRLRAAGIPSTDSADAAETGIPVVYSTEVPGDVGLLPLSEDEFAKGKINELSVFEDFRVRILPVLGPLPALFGLHIATYIICYISGKPLERPLPVRHRKKVYDKLSKELLRREERIAGTVIGPSTRRKLPLPSSDIAILFEDISLARSVVPPHVVCARPALLRWDPSKPLSLENCIVAEEEEVDKAMAEVFGVHVEGVEPGNGDPDVVEVDALGRPLATGLTRRIQKPEKVWGHEVAKMVKKRIEEAERFRKWALES</sequence>
<dbReference type="GO" id="GO:0061503">
    <property type="term" value="F:tRNA threonylcarbamoyladenosine dehydratase"/>
    <property type="evidence" value="ECO:0007669"/>
    <property type="project" value="TreeGrafter"/>
</dbReference>
<dbReference type="GO" id="GO:0008641">
    <property type="term" value="F:ubiquitin-like modifier activating enzyme activity"/>
    <property type="evidence" value="ECO:0007669"/>
    <property type="project" value="InterPro"/>
</dbReference>
<dbReference type="GO" id="GO:0005741">
    <property type="term" value="C:mitochondrial outer membrane"/>
    <property type="evidence" value="ECO:0007669"/>
    <property type="project" value="TreeGrafter"/>
</dbReference>
<dbReference type="AlphaFoldDB" id="A0A4Y9Z705"/>
<feature type="region of interest" description="Disordered" evidence="1">
    <location>
        <begin position="54"/>
        <end position="73"/>
    </location>
</feature>
<reference evidence="4 5" key="1">
    <citation type="submission" date="2019-02" db="EMBL/GenBank/DDBJ databases">
        <title>Genome sequencing of the rare red list fungi Dentipellis fragilis.</title>
        <authorList>
            <person name="Buettner E."/>
            <person name="Kellner H."/>
        </authorList>
    </citation>
    <scope>NUCLEOTIDE SEQUENCE [LARGE SCALE GENOMIC DNA]</scope>
    <source>
        <strain evidence="4 5">DSM 105465</strain>
    </source>
</reference>
<gene>
    <name evidence="4" type="ORF">EVG20_g3087</name>
</gene>
<dbReference type="CDD" id="cd00755">
    <property type="entry name" value="YgdL_like"/>
    <property type="match status" value="1"/>
</dbReference>
<dbReference type="Pfam" id="PF00899">
    <property type="entry name" value="ThiF"/>
    <property type="match status" value="1"/>
</dbReference>
<comment type="caution">
    <text evidence="4">The sequence shown here is derived from an EMBL/GenBank/DDBJ whole genome shotgun (WGS) entry which is preliminary data.</text>
</comment>
<dbReference type="EMBL" id="SEOQ01000133">
    <property type="protein sequence ID" value="TFY69591.1"/>
    <property type="molecule type" value="Genomic_DNA"/>
</dbReference>
<dbReference type="InterPro" id="IPR035985">
    <property type="entry name" value="Ubiquitin-activating_enz"/>
</dbReference>
<dbReference type="InterPro" id="IPR000594">
    <property type="entry name" value="ThiF_NAD_FAD-bd"/>
</dbReference>
<accession>A0A4Y9Z705</accession>
<dbReference type="STRING" id="205917.A0A4Y9Z705"/>
<protein>
    <recommendedName>
        <fullName evidence="3">THIF-type NAD/FAD binding fold domain-containing protein</fullName>
    </recommendedName>
</protein>
<dbReference type="InterPro" id="IPR045886">
    <property type="entry name" value="ThiF/MoeB/HesA"/>
</dbReference>
<evidence type="ECO:0000256" key="2">
    <source>
        <dbReference type="SAM" id="Phobius"/>
    </source>
</evidence>
<dbReference type="PANTHER" id="PTHR43267">
    <property type="entry name" value="TRNA THREONYLCARBAMOYLADENOSINE DEHYDRATASE"/>
    <property type="match status" value="1"/>
</dbReference>
<evidence type="ECO:0000313" key="5">
    <source>
        <dbReference type="Proteomes" id="UP000298327"/>
    </source>
</evidence>
<evidence type="ECO:0000256" key="1">
    <source>
        <dbReference type="SAM" id="MobiDB-lite"/>
    </source>
</evidence>
<keyword evidence="2" id="KW-0472">Membrane</keyword>
<dbReference type="OrthoDB" id="10265862at2759"/>
<dbReference type="PANTHER" id="PTHR43267:SF2">
    <property type="entry name" value="TRNA THREONYLCARBAMOYLADENOSINE DEHYDRATASE 1-RELATED"/>
    <property type="match status" value="1"/>
</dbReference>
<feature type="transmembrane region" description="Helical" evidence="2">
    <location>
        <begin position="128"/>
        <end position="145"/>
    </location>
</feature>